<keyword evidence="3" id="KW-1185">Reference proteome</keyword>
<dbReference type="EMBL" id="LAJY01000432">
    <property type="protein sequence ID" value="KJV08847.1"/>
    <property type="molecule type" value="Genomic_DNA"/>
</dbReference>
<evidence type="ECO:0000313" key="3">
    <source>
        <dbReference type="Proteomes" id="UP000033774"/>
    </source>
</evidence>
<dbReference type="OrthoDB" id="9805504at2"/>
<gene>
    <name evidence="2" type="ORF">VZ95_15165</name>
</gene>
<dbReference type="InterPro" id="IPR035437">
    <property type="entry name" value="SNase_OB-fold_sf"/>
</dbReference>
<reference evidence="2 3" key="1">
    <citation type="submission" date="2015-03" db="EMBL/GenBank/DDBJ databases">
        <title>Draft genome sequence of Elstera litoralis.</title>
        <authorList>
            <person name="Rahalkar M.C."/>
            <person name="Dhakephalkar P.K."/>
            <person name="Pore S.D."/>
            <person name="Arora P."/>
            <person name="Kapse N.G."/>
            <person name="Pandit P.S."/>
        </authorList>
    </citation>
    <scope>NUCLEOTIDE SEQUENCE [LARGE SCALE GENOMIC DNA]</scope>
    <source>
        <strain evidence="2 3">Dia-1</strain>
    </source>
</reference>
<feature type="non-terminal residue" evidence="2">
    <location>
        <position position="126"/>
    </location>
</feature>
<proteinExistence type="predicted"/>
<dbReference type="RefSeq" id="WP_045776607.1">
    <property type="nucleotide sequence ID" value="NZ_LAJY01000432.1"/>
</dbReference>
<dbReference type="AlphaFoldDB" id="A0A0F3IQG1"/>
<comment type="caution">
    <text evidence="2">The sequence shown here is derived from an EMBL/GenBank/DDBJ whole genome shotgun (WGS) entry which is preliminary data.</text>
</comment>
<keyword evidence="1" id="KW-0732">Signal</keyword>
<dbReference type="Proteomes" id="UP000033774">
    <property type="component" value="Unassembled WGS sequence"/>
</dbReference>
<name>A0A0F3IQG1_9PROT</name>
<accession>A0A0F3IQG1</accession>
<feature type="signal peptide" evidence="1">
    <location>
        <begin position="1"/>
        <end position="21"/>
    </location>
</feature>
<organism evidence="2 3">
    <name type="scientific">Elstera litoralis</name>
    <dbReference type="NCBI Taxonomy" id="552518"/>
    <lineage>
        <taxon>Bacteria</taxon>
        <taxon>Pseudomonadati</taxon>
        <taxon>Pseudomonadota</taxon>
        <taxon>Alphaproteobacteria</taxon>
        <taxon>Rhodospirillales</taxon>
        <taxon>Rhodospirillaceae</taxon>
        <taxon>Elstera</taxon>
    </lineage>
</organism>
<protein>
    <recommendedName>
        <fullName evidence="4">TNase-like domain-containing protein</fullName>
    </recommendedName>
</protein>
<evidence type="ECO:0000313" key="2">
    <source>
        <dbReference type="EMBL" id="KJV08847.1"/>
    </source>
</evidence>
<dbReference type="SUPFAM" id="SSF50199">
    <property type="entry name" value="Staphylococcal nuclease"/>
    <property type="match status" value="1"/>
</dbReference>
<sequence>MRRFTGFFIAFLLLIPGISPATPQKITSVAGQTLTLAEGQQLWLLGLWGPQPGTDTSPGEPGAAEAEAALAADAVGRMASTSSLMGPDRSGRFGAIVTLEGDLASLNERLVRGGWARAYLVPGLPK</sequence>
<evidence type="ECO:0000256" key="1">
    <source>
        <dbReference type="SAM" id="SignalP"/>
    </source>
</evidence>
<dbReference type="Gene3D" id="2.40.50.90">
    <property type="match status" value="1"/>
</dbReference>
<feature type="chain" id="PRO_5002462511" description="TNase-like domain-containing protein" evidence="1">
    <location>
        <begin position="22"/>
        <end position="126"/>
    </location>
</feature>
<evidence type="ECO:0008006" key="4">
    <source>
        <dbReference type="Google" id="ProtNLM"/>
    </source>
</evidence>